<dbReference type="PANTHER" id="PTHR30462">
    <property type="entry name" value="INTERMEMBRANE TRANSPORT PROTEIN PQIB-RELATED"/>
    <property type="match status" value="1"/>
</dbReference>
<dbReference type="GO" id="GO:0005886">
    <property type="term" value="C:plasma membrane"/>
    <property type="evidence" value="ECO:0007669"/>
    <property type="project" value="UniProtKB-SubCell"/>
</dbReference>
<protein>
    <submittedName>
        <fullName evidence="9">MCE family protein</fullName>
    </submittedName>
</protein>
<evidence type="ECO:0000256" key="3">
    <source>
        <dbReference type="ARBA" id="ARBA00022519"/>
    </source>
</evidence>
<evidence type="ECO:0000256" key="6">
    <source>
        <dbReference type="ARBA" id="ARBA00023136"/>
    </source>
</evidence>
<evidence type="ECO:0000313" key="9">
    <source>
        <dbReference type="EMBL" id="NLS12544.1"/>
    </source>
</evidence>
<dbReference type="EMBL" id="JABAIK010000005">
    <property type="protein sequence ID" value="NLS12544.1"/>
    <property type="molecule type" value="Genomic_DNA"/>
</dbReference>
<evidence type="ECO:0000313" key="10">
    <source>
        <dbReference type="Proteomes" id="UP000535589"/>
    </source>
</evidence>
<dbReference type="PANTHER" id="PTHR30462:SF0">
    <property type="entry name" value="INTERMEMBRANE TRANSPORT PROTEIN YEBT"/>
    <property type="match status" value="1"/>
</dbReference>
<feature type="domain" description="Mce/MlaD" evidence="8">
    <location>
        <begin position="396"/>
        <end position="474"/>
    </location>
</feature>
<keyword evidence="6 7" id="KW-0472">Membrane</keyword>
<accession>A0A7X8TPS8</accession>
<organism evidence="9 10">
    <name type="scientific">Vibrio agarilyticus</name>
    <dbReference type="NCBI Taxonomy" id="2726741"/>
    <lineage>
        <taxon>Bacteria</taxon>
        <taxon>Pseudomonadati</taxon>
        <taxon>Pseudomonadota</taxon>
        <taxon>Gammaproteobacteria</taxon>
        <taxon>Vibrionales</taxon>
        <taxon>Vibrionaceae</taxon>
        <taxon>Vibrio</taxon>
    </lineage>
</organism>
<feature type="domain" description="Mce/MlaD" evidence="8">
    <location>
        <begin position="528"/>
        <end position="581"/>
    </location>
</feature>
<dbReference type="RefSeq" id="WP_168835640.1">
    <property type="nucleotide sequence ID" value="NZ_JABAIK010000005.1"/>
</dbReference>
<evidence type="ECO:0000256" key="4">
    <source>
        <dbReference type="ARBA" id="ARBA00022692"/>
    </source>
</evidence>
<dbReference type="Pfam" id="PF02470">
    <property type="entry name" value="MlaD"/>
    <property type="match status" value="7"/>
</dbReference>
<evidence type="ECO:0000259" key="8">
    <source>
        <dbReference type="Pfam" id="PF02470"/>
    </source>
</evidence>
<name>A0A7X8TPS8_9VIBR</name>
<feature type="transmembrane region" description="Helical" evidence="7">
    <location>
        <begin position="21"/>
        <end position="40"/>
    </location>
</feature>
<reference evidence="9 10" key="1">
    <citation type="submission" date="2020-04" db="EMBL/GenBank/DDBJ databases">
        <title>Vibrio sp. SM6, a novel species isolated from seawater.</title>
        <authorList>
            <person name="Wang X."/>
        </authorList>
    </citation>
    <scope>NUCLEOTIDE SEQUENCE [LARGE SCALE GENOMIC DNA]</scope>
    <source>
        <strain evidence="9 10">SM6</strain>
    </source>
</reference>
<feature type="domain" description="Mce/MlaD" evidence="8">
    <location>
        <begin position="47"/>
        <end position="138"/>
    </location>
</feature>
<dbReference type="Proteomes" id="UP000535589">
    <property type="component" value="Unassembled WGS sequence"/>
</dbReference>
<keyword evidence="2" id="KW-1003">Cell membrane</keyword>
<evidence type="ECO:0000256" key="2">
    <source>
        <dbReference type="ARBA" id="ARBA00022475"/>
    </source>
</evidence>
<feature type="domain" description="Mce/MlaD" evidence="8">
    <location>
        <begin position="648"/>
        <end position="731"/>
    </location>
</feature>
<dbReference type="AlphaFoldDB" id="A0A7X8TPS8"/>
<feature type="domain" description="Mce/MlaD" evidence="8">
    <location>
        <begin position="282"/>
        <end position="372"/>
    </location>
</feature>
<keyword evidence="5 7" id="KW-1133">Transmembrane helix</keyword>
<keyword evidence="10" id="KW-1185">Reference proteome</keyword>
<evidence type="ECO:0000256" key="1">
    <source>
        <dbReference type="ARBA" id="ARBA00004533"/>
    </source>
</evidence>
<sequence>MSDNNPTPQTYLPNVKKRRGISPLWAFPLLTLLLAGWLVLKALEDSGDRVHIYFNNAQGLIAGRTTIRFEGLEVGMVRDIKLAKDLSSIYVEADIYPEAQKLVNKGTRFWMVKPVASLSGISGLETLVSGNYIAIEPGTSKEPAKVFTALKSAPADLAAKDGLSITLKAKDLGGISVGSQIFYRKIPIGEVYQYKLNPSATDVLVYASIDDKYRHIINDQSRFWNVSGIGASLGFNGIDVHLESLSSLIGGGIAVDSPDDGAPIEADTQFRLYPNLETAGRGISIKVELPDNNDVHQNAPIMYRGIVIGRITNVSLSHDHKSILASAAVQPAFADMLTTGSHLILQEAELSLNGVANLTNLVTGNFLTIVPGEGDKTRRFKAILQDTFDEETSRSVAIRLLAENTFGLDAGANILYHGVEVGSVVKVGLVSHQPSTSKGAVYLDALIDHQYADLIRSSNRFYVVGAATADLTETGLNVSIPPVKQLLSGAISFTSSGSKKVSQHYPLFQNRELAELAQYSQTGSKTLSLFANTLPPISKGSPLLYRNLPVGNVKDYQLEDSGVRVTVSIDNQYAHLVNNQTVFWNRSGVEIDASLAGIEIKASPLKTLLQGGIAFDTIEGVENRVGKRWKLYPDQRTAQQFGRLISLTTNGQQSLAKGMAIQYQGVKVGEVVSVRPNFQQQYVKAQARVFPEYVNAIARSGSDFWLTQPEIGLNGVKNLNALISTYIQVEPNLNGNPNFAFSLGNHRQRQRGVEFTLQAEQRGSIAVGTPILYRQITVGEVLSVDLGEFADRINAKIEIWPEYAYLVRQNSLFWNVSGFDVSIGLSGANIRTGTLETLLKGGIAFATPDDKELAPKAKAGQFFFLYPDVEEQWVQWRTAIPKP</sequence>
<feature type="domain" description="Mce/MlaD" evidence="8">
    <location>
        <begin position="162"/>
        <end position="222"/>
    </location>
</feature>
<proteinExistence type="predicted"/>
<keyword evidence="4 7" id="KW-0812">Transmembrane</keyword>
<keyword evidence="3" id="KW-0997">Cell inner membrane</keyword>
<evidence type="ECO:0000256" key="5">
    <source>
        <dbReference type="ARBA" id="ARBA00022989"/>
    </source>
</evidence>
<evidence type="ECO:0000256" key="7">
    <source>
        <dbReference type="SAM" id="Phobius"/>
    </source>
</evidence>
<comment type="caution">
    <text evidence="9">The sequence shown here is derived from an EMBL/GenBank/DDBJ whole genome shotgun (WGS) entry which is preliminary data.</text>
</comment>
<comment type="subcellular location">
    <subcellularLocation>
        <location evidence="1">Cell inner membrane</location>
    </subcellularLocation>
</comment>
<dbReference type="InterPro" id="IPR051800">
    <property type="entry name" value="PqiA-PqiB_transport"/>
</dbReference>
<dbReference type="InterPro" id="IPR003399">
    <property type="entry name" value="Mce/MlaD"/>
</dbReference>
<gene>
    <name evidence="9" type="ORF">HGP28_06465</name>
</gene>
<feature type="domain" description="Mce/MlaD" evidence="8">
    <location>
        <begin position="752"/>
        <end position="833"/>
    </location>
</feature>